<dbReference type="PROSITE" id="PS50209">
    <property type="entry name" value="CARD"/>
    <property type="match status" value="1"/>
</dbReference>
<dbReference type="InterPro" id="IPR001315">
    <property type="entry name" value="CARD"/>
</dbReference>
<protein>
    <recommendedName>
        <fullName evidence="1">CARD domain-containing protein</fullName>
    </recommendedName>
</protein>
<feature type="domain" description="CARD" evidence="1">
    <location>
        <begin position="21"/>
        <end position="90"/>
    </location>
</feature>
<dbReference type="EMBL" id="LR901377">
    <property type="protein sequence ID" value="CAD7248473.1"/>
    <property type="molecule type" value="Genomic_DNA"/>
</dbReference>
<organism evidence="2">
    <name type="scientific">Darwinula stevensoni</name>
    <dbReference type="NCBI Taxonomy" id="69355"/>
    <lineage>
        <taxon>Eukaryota</taxon>
        <taxon>Metazoa</taxon>
        <taxon>Ecdysozoa</taxon>
        <taxon>Arthropoda</taxon>
        <taxon>Crustacea</taxon>
        <taxon>Oligostraca</taxon>
        <taxon>Ostracoda</taxon>
        <taxon>Podocopa</taxon>
        <taxon>Podocopida</taxon>
        <taxon>Darwinulocopina</taxon>
        <taxon>Darwinuloidea</taxon>
        <taxon>Darwinulidae</taxon>
        <taxon>Darwinula</taxon>
    </lineage>
</organism>
<dbReference type="Gene3D" id="1.10.533.10">
    <property type="entry name" value="Death Domain, Fas"/>
    <property type="match status" value="1"/>
</dbReference>
<proteinExistence type="predicted"/>
<dbReference type="SUPFAM" id="SSF47986">
    <property type="entry name" value="DEATH domain"/>
    <property type="match status" value="1"/>
</dbReference>
<reference evidence="2" key="1">
    <citation type="submission" date="2020-11" db="EMBL/GenBank/DDBJ databases">
        <authorList>
            <person name="Tran Van P."/>
        </authorList>
    </citation>
    <scope>NUCLEOTIDE SEQUENCE</scope>
</reference>
<dbReference type="AlphaFoldDB" id="A0A7R8XDD8"/>
<dbReference type="CDD" id="cd01671">
    <property type="entry name" value="CARD"/>
    <property type="match status" value="1"/>
</dbReference>
<accession>A0A7R8XDD8</accession>
<dbReference type="GO" id="GO:0042981">
    <property type="term" value="P:regulation of apoptotic process"/>
    <property type="evidence" value="ECO:0007669"/>
    <property type="project" value="InterPro"/>
</dbReference>
<keyword evidence="3" id="KW-1185">Reference proteome</keyword>
<dbReference type="EMBL" id="CAJPEV010001860">
    <property type="protein sequence ID" value="CAG0894640.1"/>
    <property type="molecule type" value="Genomic_DNA"/>
</dbReference>
<sequence>MKTHRKFIPRMSDEPQTWIRIRANRLKLRDEFNVDGDELLRSLSDKAVFTLHEEKRIRAITDPTMRFDELFHILFNKNPQKYFDVVLEALDHIGRQDAVIFLQGGRNTSDSPCDAQFVLLILLLDFPKVG</sequence>
<name>A0A7R8XDD8_9CRUS</name>
<evidence type="ECO:0000259" key="1">
    <source>
        <dbReference type="PROSITE" id="PS50209"/>
    </source>
</evidence>
<gene>
    <name evidence="2" type="ORF">DSTB1V02_LOCUS8285</name>
</gene>
<dbReference type="Proteomes" id="UP000677054">
    <property type="component" value="Unassembled WGS sequence"/>
</dbReference>
<evidence type="ECO:0000313" key="3">
    <source>
        <dbReference type="Proteomes" id="UP000677054"/>
    </source>
</evidence>
<evidence type="ECO:0000313" key="2">
    <source>
        <dbReference type="EMBL" id="CAD7248473.1"/>
    </source>
</evidence>
<dbReference type="InterPro" id="IPR011029">
    <property type="entry name" value="DEATH-like_dom_sf"/>
</dbReference>